<organism evidence="1 2">
    <name type="scientific">Pseudoalteromonas rubra</name>
    <dbReference type="NCBI Taxonomy" id="43658"/>
    <lineage>
        <taxon>Bacteria</taxon>
        <taxon>Pseudomonadati</taxon>
        <taxon>Pseudomonadota</taxon>
        <taxon>Gammaproteobacteria</taxon>
        <taxon>Alteromonadales</taxon>
        <taxon>Pseudoalteromonadaceae</taxon>
        <taxon>Pseudoalteromonas</taxon>
    </lineage>
</organism>
<proteinExistence type="predicted"/>
<keyword evidence="2" id="KW-1185">Reference proteome</keyword>
<name>A0A0F4QXB9_9GAMM</name>
<gene>
    <name evidence="1" type="ORF">TW77_03100</name>
</gene>
<dbReference type="Proteomes" id="UP000033452">
    <property type="component" value="Unassembled WGS sequence"/>
</dbReference>
<comment type="caution">
    <text evidence="1">The sequence shown here is derived from an EMBL/GenBank/DDBJ whole genome shotgun (WGS) entry which is preliminary data.</text>
</comment>
<accession>A0A0F4QXB9</accession>
<dbReference type="EMBL" id="JXYA01000005">
    <property type="protein sequence ID" value="KJZ12361.1"/>
    <property type="molecule type" value="Genomic_DNA"/>
</dbReference>
<evidence type="ECO:0000313" key="1">
    <source>
        <dbReference type="EMBL" id="KJZ12361.1"/>
    </source>
</evidence>
<evidence type="ECO:0000313" key="2">
    <source>
        <dbReference type="Proteomes" id="UP000033452"/>
    </source>
</evidence>
<protein>
    <submittedName>
        <fullName evidence="1">Uncharacterized protein</fullName>
    </submittedName>
</protein>
<dbReference type="AlphaFoldDB" id="A0A0F4QXB9"/>
<reference evidence="1 2" key="1">
    <citation type="journal article" date="2015" name="BMC Genomics">
        <title>Genome mining reveals unlocked bioactive potential of marine Gram-negative bacteria.</title>
        <authorList>
            <person name="Machado H."/>
            <person name="Sonnenschein E.C."/>
            <person name="Melchiorsen J."/>
            <person name="Gram L."/>
        </authorList>
    </citation>
    <scope>NUCLEOTIDE SEQUENCE [LARGE SCALE GENOMIC DNA]</scope>
    <source>
        <strain evidence="1 2">S2471</strain>
    </source>
</reference>
<dbReference type="PATRIC" id="fig|43658.5.peg.648"/>
<sequence length="106" mass="12002">MTELLVRFVFIAELLRGVQVDPGSLASGMTELFVRFVFLKEILHGVQVDPGSHASGMTQWFVSFDCTLNQFLCYPLTQKTPGDAGALLRLRALEARILRHIKRFTY</sequence>